<evidence type="ECO:0000313" key="3">
    <source>
        <dbReference type="EMBL" id="KAK0753863.1"/>
    </source>
</evidence>
<sequence length="141" mass="15937">RDHSECLLDADGYIDETSCYVPFWYTKTGQLVKWSLFIGLILFISSYLIIGSLHAQKRIRENRPPLAYHRFLVPRSHRAQTDPRHHWPNAATTVPYYPNVNGSPAYGMDSMAPPPVYDPNAARPPMYPGPPEGGSKVDPNQ</sequence>
<feature type="non-terminal residue" evidence="3">
    <location>
        <position position="1"/>
    </location>
</feature>
<proteinExistence type="predicted"/>
<keyword evidence="2" id="KW-0812">Transmembrane</keyword>
<dbReference type="Proteomes" id="UP001172155">
    <property type="component" value="Unassembled WGS sequence"/>
</dbReference>
<dbReference type="AlphaFoldDB" id="A0AA40F9T4"/>
<keyword evidence="2" id="KW-0472">Membrane</keyword>
<name>A0AA40F9T4_9PEZI</name>
<evidence type="ECO:0000313" key="4">
    <source>
        <dbReference type="Proteomes" id="UP001172155"/>
    </source>
</evidence>
<feature type="region of interest" description="Disordered" evidence="1">
    <location>
        <begin position="111"/>
        <end position="141"/>
    </location>
</feature>
<reference evidence="3" key="1">
    <citation type="submission" date="2023-06" db="EMBL/GenBank/DDBJ databases">
        <title>Genome-scale phylogeny and comparative genomics of the fungal order Sordariales.</title>
        <authorList>
            <consortium name="Lawrence Berkeley National Laboratory"/>
            <person name="Hensen N."/>
            <person name="Bonometti L."/>
            <person name="Westerberg I."/>
            <person name="Brannstrom I.O."/>
            <person name="Guillou S."/>
            <person name="Cros-Aarteil S."/>
            <person name="Calhoun S."/>
            <person name="Haridas S."/>
            <person name="Kuo A."/>
            <person name="Mondo S."/>
            <person name="Pangilinan J."/>
            <person name="Riley R."/>
            <person name="LaButti K."/>
            <person name="Andreopoulos B."/>
            <person name="Lipzen A."/>
            <person name="Chen C."/>
            <person name="Yanf M."/>
            <person name="Daum C."/>
            <person name="Ng V."/>
            <person name="Clum A."/>
            <person name="Steindorff A."/>
            <person name="Ohm R."/>
            <person name="Martin F."/>
            <person name="Silar P."/>
            <person name="Natvig D."/>
            <person name="Lalanne C."/>
            <person name="Gautier V."/>
            <person name="Ament-velasquez S.L."/>
            <person name="Kruys A."/>
            <person name="Hutchinson M.I."/>
            <person name="Powell A.J."/>
            <person name="Barry K."/>
            <person name="Miller A.N."/>
            <person name="Grigoriev I.V."/>
            <person name="Debuchy R."/>
            <person name="Gladieux P."/>
            <person name="Thoren M.H."/>
            <person name="Johannesson H."/>
        </authorList>
    </citation>
    <scope>NUCLEOTIDE SEQUENCE</scope>
    <source>
        <strain evidence="3">SMH3187-1</strain>
    </source>
</reference>
<dbReference type="EMBL" id="JAUKUD010000001">
    <property type="protein sequence ID" value="KAK0753863.1"/>
    <property type="molecule type" value="Genomic_DNA"/>
</dbReference>
<gene>
    <name evidence="3" type="ORF">B0T18DRAFT_311563</name>
</gene>
<feature type="non-terminal residue" evidence="3">
    <location>
        <position position="141"/>
    </location>
</feature>
<feature type="transmembrane region" description="Helical" evidence="2">
    <location>
        <begin position="31"/>
        <end position="50"/>
    </location>
</feature>
<evidence type="ECO:0000256" key="1">
    <source>
        <dbReference type="SAM" id="MobiDB-lite"/>
    </source>
</evidence>
<organism evidence="3 4">
    <name type="scientific">Schizothecium vesticola</name>
    <dbReference type="NCBI Taxonomy" id="314040"/>
    <lineage>
        <taxon>Eukaryota</taxon>
        <taxon>Fungi</taxon>
        <taxon>Dikarya</taxon>
        <taxon>Ascomycota</taxon>
        <taxon>Pezizomycotina</taxon>
        <taxon>Sordariomycetes</taxon>
        <taxon>Sordariomycetidae</taxon>
        <taxon>Sordariales</taxon>
        <taxon>Schizotheciaceae</taxon>
        <taxon>Schizothecium</taxon>
    </lineage>
</organism>
<accession>A0AA40F9T4</accession>
<keyword evidence="2" id="KW-1133">Transmembrane helix</keyword>
<comment type="caution">
    <text evidence="3">The sequence shown here is derived from an EMBL/GenBank/DDBJ whole genome shotgun (WGS) entry which is preliminary data.</text>
</comment>
<dbReference type="InterPro" id="IPR020999">
    <property type="entry name" value="Chitin_synth_reg_RCR"/>
</dbReference>
<evidence type="ECO:0000256" key="2">
    <source>
        <dbReference type="SAM" id="Phobius"/>
    </source>
</evidence>
<dbReference type="Pfam" id="PF12273">
    <property type="entry name" value="RCR"/>
    <property type="match status" value="1"/>
</dbReference>
<keyword evidence="4" id="KW-1185">Reference proteome</keyword>
<protein>
    <submittedName>
        <fullName evidence="3">Uncharacterized protein</fullName>
    </submittedName>
</protein>